<dbReference type="AlphaFoldDB" id="A0A9X3S2C8"/>
<name>A0A9X3S2C8_9ACTN</name>
<protein>
    <submittedName>
        <fullName evidence="2">Uncharacterized protein</fullName>
    </submittedName>
</protein>
<keyword evidence="1" id="KW-1133">Transmembrane helix</keyword>
<accession>A0A9X3S2C8</accession>
<feature type="transmembrane region" description="Helical" evidence="1">
    <location>
        <begin position="52"/>
        <end position="78"/>
    </location>
</feature>
<proteinExistence type="predicted"/>
<keyword evidence="1" id="KW-0812">Transmembrane</keyword>
<comment type="caution">
    <text evidence="2">The sequence shown here is derived from an EMBL/GenBank/DDBJ whole genome shotgun (WGS) entry which is preliminary data.</text>
</comment>
<evidence type="ECO:0000313" key="2">
    <source>
        <dbReference type="EMBL" id="MDA0163379.1"/>
    </source>
</evidence>
<gene>
    <name evidence="2" type="ORF">OM076_24100</name>
</gene>
<evidence type="ECO:0000313" key="3">
    <source>
        <dbReference type="Proteomes" id="UP001149140"/>
    </source>
</evidence>
<organism evidence="2 3">
    <name type="scientific">Solirubrobacter ginsenosidimutans</name>
    <dbReference type="NCBI Taxonomy" id="490573"/>
    <lineage>
        <taxon>Bacteria</taxon>
        <taxon>Bacillati</taxon>
        <taxon>Actinomycetota</taxon>
        <taxon>Thermoleophilia</taxon>
        <taxon>Solirubrobacterales</taxon>
        <taxon>Solirubrobacteraceae</taxon>
        <taxon>Solirubrobacter</taxon>
    </lineage>
</organism>
<keyword evidence="1" id="KW-0472">Membrane</keyword>
<sequence>MRMRQSIAEIEDAFFEEIEEDRERRELLRRRAERRELKRQADRRHRHGSMRFFLLVLVLLGTAVVVTIAMFQTLYYLLG</sequence>
<dbReference type="RefSeq" id="WP_270042622.1">
    <property type="nucleotide sequence ID" value="NZ_JAPDOD010000024.1"/>
</dbReference>
<reference evidence="2" key="1">
    <citation type="submission" date="2022-10" db="EMBL/GenBank/DDBJ databases">
        <title>The WGS of Solirubrobacter ginsenosidimutans DSM 21036.</title>
        <authorList>
            <person name="Jiang Z."/>
        </authorList>
    </citation>
    <scope>NUCLEOTIDE SEQUENCE</scope>
    <source>
        <strain evidence="2">DSM 21036</strain>
    </source>
</reference>
<dbReference type="Proteomes" id="UP001149140">
    <property type="component" value="Unassembled WGS sequence"/>
</dbReference>
<evidence type="ECO:0000256" key="1">
    <source>
        <dbReference type="SAM" id="Phobius"/>
    </source>
</evidence>
<keyword evidence="3" id="KW-1185">Reference proteome</keyword>
<dbReference type="EMBL" id="JAPDOD010000024">
    <property type="protein sequence ID" value="MDA0163379.1"/>
    <property type="molecule type" value="Genomic_DNA"/>
</dbReference>